<keyword evidence="1" id="KW-1133">Transmembrane helix</keyword>
<dbReference type="EMBL" id="CAACVG010006826">
    <property type="protein sequence ID" value="VEN42014.1"/>
    <property type="molecule type" value="Genomic_DNA"/>
</dbReference>
<feature type="transmembrane region" description="Helical" evidence="1">
    <location>
        <begin position="286"/>
        <end position="308"/>
    </location>
</feature>
<feature type="transmembrane region" description="Helical" evidence="1">
    <location>
        <begin position="607"/>
        <end position="631"/>
    </location>
</feature>
<accession>A0A653C2B4</accession>
<dbReference type="OrthoDB" id="10265389at2759"/>
<sequence length="656" mass="75596">MSGVNAFGSHLITTLFKMRLLGCGIVLTLIFSSTSGKLPDVTDEEYAAQPPVFHIDDYDTCMLLKHKLYCYVHFQLQPNDKNKPPPVWNTIQKVSSHKTHYRHDLLRHFICIPTTCPKIKVLNETDPGFKRDLSSCLSEKYHHLGLKGEVTKVLCKTSDYPYQKDYMDYIVLGALIAYMLWIAFASFYDLRKRYGDLEEYKKFAVSSHGKIITAFSIASNWTKLKSENKSPEAEKLKCVQGIRVYMSFLVILVHTIVSVTAIPIGNPKFIEELNNRNDFLGEFSKRGVFILSFHFMMSTWVLIMSMLAKSDRKEPLSLDFIIKSIIKRYVRLLPVLLVLVALFATWFRHLPYGPLWFGICEEAERCRQNWWTNILFIQSYVNKYFMCHIVSWYVGVEMQYYIFALVLVALLNKLGRSKIPYVTSLLVVLTILCGFWDHYRHGYSSKLAANPEDVYRLQFNKEAQWHDHFAGFIANSSGSMFGLLFGYIFYTYGRQQLFTKKIYEYIWWTLSVGAIVTVITLPNIINVDHSTVTSAMWVALTRPLFALGMGLLILGMSQGLGGVIKWACEWGPTYYLAKLSYTVYIGHPILQNIRTGFMRYPAYIDEVSMITLVLADIAMAFIFALFLTLLFEMPANELANMMFKTKRSTEGDKKKQ</sequence>
<feature type="transmembrane region" description="Helical" evidence="1">
    <location>
        <begin position="166"/>
        <end position="188"/>
    </location>
</feature>
<dbReference type="Proteomes" id="UP000410492">
    <property type="component" value="Unassembled WGS sequence"/>
</dbReference>
<feature type="domain" description="Acyltransferase 3" evidence="2">
    <location>
        <begin position="239"/>
        <end position="627"/>
    </location>
</feature>
<evidence type="ECO:0000313" key="3">
    <source>
        <dbReference type="EMBL" id="VEN42014.1"/>
    </source>
</evidence>
<dbReference type="AlphaFoldDB" id="A0A653C2B4"/>
<evidence type="ECO:0000313" key="4">
    <source>
        <dbReference type="Proteomes" id="UP000410492"/>
    </source>
</evidence>
<proteinExistence type="predicted"/>
<dbReference type="PANTHER" id="PTHR11161">
    <property type="entry name" value="O-ACYLTRANSFERASE"/>
    <property type="match status" value="1"/>
</dbReference>
<evidence type="ECO:0000256" key="1">
    <source>
        <dbReference type="SAM" id="Phobius"/>
    </source>
</evidence>
<dbReference type="GO" id="GO:0016747">
    <property type="term" value="F:acyltransferase activity, transferring groups other than amino-acyl groups"/>
    <property type="evidence" value="ECO:0007669"/>
    <property type="project" value="InterPro"/>
</dbReference>
<feature type="transmembrane region" description="Helical" evidence="1">
    <location>
        <begin position="505"/>
        <end position="525"/>
    </location>
</feature>
<dbReference type="InterPro" id="IPR052728">
    <property type="entry name" value="O2_lipid_transport_reg"/>
</dbReference>
<feature type="transmembrane region" description="Helical" evidence="1">
    <location>
        <begin position="469"/>
        <end position="493"/>
    </location>
</feature>
<feature type="transmembrane region" description="Helical" evidence="1">
    <location>
        <begin position="537"/>
        <end position="556"/>
    </location>
</feature>
<keyword evidence="1" id="KW-0472">Membrane</keyword>
<dbReference type="Pfam" id="PF01757">
    <property type="entry name" value="Acyl_transf_3"/>
    <property type="match status" value="1"/>
</dbReference>
<organism evidence="3 4">
    <name type="scientific">Callosobruchus maculatus</name>
    <name type="common">Southern cowpea weevil</name>
    <name type="synonym">Pulse bruchid</name>
    <dbReference type="NCBI Taxonomy" id="64391"/>
    <lineage>
        <taxon>Eukaryota</taxon>
        <taxon>Metazoa</taxon>
        <taxon>Ecdysozoa</taxon>
        <taxon>Arthropoda</taxon>
        <taxon>Hexapoda</taxon>
        <taxon>Insecta</taxon>
        <taxon>Pterygota</taxon>
        <taxon>Neoptera</taxon>
        <taxon>Endopterygota</taxon>
        <taxon>Coleoptera</taxon>
        <taxon>Polyphaga</taxon>
        <taxon>Cucujiformia</taxon>
        <taxon>Chrysomeloidea</taxon>
        <taxon>Chrysomelidae</taxon>
        <taxon>Bruchinae</taxon>
        <taxon>Bruchini</taxon>
        <taxon>Callosobruchus</taxon>
    </lineage>
</organism>
<dbReference type="PANTHER" id="PTHR11161:SF0">
    <property type="entry name" value="O-ACYLTRANSFERASE LIKE PROTEIN"/>
    <property type="match status" value="1"/>
</dbReference>
<feature type="transmembrane region" description="Helical" evidence="1">
    <location>
        <begin position="244"/>
        <end position="266"/>
    </location>
</feature>
<name>A0A653C2B4_CALMS</name>
<feature type="transmembrane region" description="Helical" evidence="1">
    <location>
        <begin position="390"/>
        <end position="412"/>
    </location>
</feature>
<evidence type="ECO:0000259" key="2">
    <source>
        <dbReference type="Pfam" id="PF01757"/>
    </source>
</evidence>
<feature type="transmembrane region" description="Helical" evidence="1">
    <location>
        <begin position="329"/>
        <end position="347"/>
    </location>
</feature>
<keyword evidence="1" id="KW-0812">Transmembrane</keyword>
<keyword evidence="4" id="KW-1185">Reference proteome</keyword>
<dbReference type="InterPro" id="IPR002656">
    <property type="entry name" value="Acyl_transf_3_dom"/>
</dbReference>
<gene>
    <name evidence="3" type="ORF">CALMAC_LOCUS5650</name>
</gene>
<reference evidence="3 4" key="1">
    <citation type="submission" date="2019-01" db="EMBL/GenBank/DDBJ databases">
        <authorList>
            <person name="Sayadi A."/>
        </authorList>
    </citation>
    <scope>NUCLEOTIDE SEQUENCE [LARGE SCALE GENOMIC DNA]</scope>
</reference>
<protein>
    <recommendedName>
        <fullName evidence="2">Acyltransferase 3 domain-containing protein</fullName>
    </recommendedName>
</protein>